<dbReference type="GO" id="GO:0046686">
    <property type="term" value="P:response to cadmium ion"/>
    <property type="evidence" value="ECO:0007669"/>
    <property type="project" value="TreeGrafter"/>
</dbReference>
<evidence type="ECO:0000313" key="3">
    <source>
        <dbReference type="Proteomes" id="UP000520767"/>
    </source>
</evidence>
<dbReference type="PANTHER" id="PTHR39168">
    <property type="entry name" value="TRANSCRIPTIONAL REGULATOR-RELATED"/>
    <property type="match status" value="1"/>
</dbReference>
<dbReference type="InterPro" id="IPR036390">
    <property type="entry name" value="WH_DNA-bd_sf"/>
</dbReference>
<dbReference type="GO" id="GO:0097063">
    <property type="term" value="F:cadmium ion sensor activity"/>
    <property type="evidence" value="ECO:0007669"/>
    <property type="project" value="TreeGrafter"/>
</dbReference>
<gene>
    <name evidence="2" type="ORF">FHR82_001912</name>
</gene>
<dbReference type="CDD" id="cd00090">
    <property type="entry name" value="HTH_ARSR"/>
    <property type="match status" value="1"/>
</dbReference>
<protein>
    <submittedName>
        <fullName evidence="2">DNA-binding transcriptional ArsR family regulator</fullName>
    </submittedName>
</protein>
<dbReference type="Pfam" id="PF01022">
    <property type="entry name" value="HTH_5"/>
    <property type="match status" value="1"/>
</dbReference>
<dbReference type="PROSITE" id="PS50987">
    <property type="entry name" value="HTH_ARSR_2"/>
    <property type="match status" value="1"/>
</dbReference>
<organism evidence="2 3">
    <name type="scientific">Actinophytocola algeriensis</name>
    <dbReference type="NCBI Taxonomy" id="1768010"/>
    <lineage>
        <taxon>Bacteria</taxon>
        <taxon>Bacillati</taxon>
        <taxon>Actinomycetota</taxon>
        <taxon>Actinomycetes</taxon>
        <taxon>Pseudonocardiales</taxon>
        <taxon>Pseudonocardiaceae</taxon>
    </lineage>
</organism>
<dbReference type="GO" id="GO:0003700">
    <property type="term" value="F:DNA-binding transcription factor activity"/>
    <property type="evidence" value="ECO:0007669"/>
    <property type="project" value="InterPro"/>
</dbReference>
<dbReference type="EMBL" id="JACHJQ010000002">
    <property type="protein sequence ID" value="MBB4905695.1"/>
    <property type="molecule type" value="Genomic_DNA"/>
</dbReference>
<comment type="caution">
    <text evidence="2">The sequence shown here is derived from an EMBL/GenBank/DDBJ whole genome shotgun (WGS) entry which is preliminary data.</text>
</comment>
<dbReference type="SUPFAM" id="SSF46785">
    <property type="entry name" value="Winged helix' DNA-binding domain"/>
    <property type="match status" value="1"/>
</dbReference>
<dbReference type="Gene3D" id="1.10.10.10">
    <property type="entry name" value="Winged helix-like DNA-binding domain superfamily/Winged helix DNA-binding domain"/>
    <property type="match status" value="1"/>
</dbReference>
<proteinExistence type="predicted"/>
<reference evidence="2 3" key="1">
    <citation type="submission" date="2020-08" db="EMBL/GenBank/DDBJ databases">
        <title>Genomic Encyclopedia of Type Strains, Phase III (KMG-III): the genomes of soil and plant-associated and newly described type strains.</title>
        <authorList>
            <person name="Whitman W."/>
        </authorList>
    </citation>
    <scope>NUCLEOTIDE SEQUENCE [LARGE SCALE GENOMIC DNA]</scope>
    <source>
        <strain evidence="2 3">CECT 8960</strain>
    </source>
</reference>
<dbReference type="InterPro" id="IPR036388">
    <property type="entry name" value="WH-like_DNA-bd_sf"/>
</dbReference>
<dbReference type="SMART" id="SM00418">
    <property type="entry name" value="HTH_ARSR"/>
    <property type="match status" value="1"/>
</dbReference>
<accession>A0A7W7Q2C3</accession>
<dbReference type="GO" id="GO:0032791">
    <property type="term" value="F:lead ion binding"/>
    <property type="evidence" value="ECO:0007669"/>
    <property type="project" value="TreeGrafter"/>
</dbReference>
<dbReference type="GO" id="GO:0010288">
    <property type="term" value="P:response to lead ion"/>
    <property type="evidence" value="ECO:0007669"/>
    <property type="project" value="TreeGrafter"/>
</dbReference>
<keyword evidence="3" id="KW-1185">Reference proteome</keyword>
<keyword evidence="2" id="KW-0238">DNA-binding</keyword>
<name>A0A7W7Q2C3_9PSEU</name>
<dbReference type="GO" id="GO:0003677">
    <property type="term" value="F:DNA binding"/>
    <property type="evidence" value="ECO:0007669"/>
    <property type="project" value="UniProtKB-KW"/>
</dbReference>
<dbReference type="InterPro" id="IPR001845">
    <property type="entry name" value="HTH_ArsR_DNA-bd_dom"/>
</dbReference>
<dbReference type="InterPro" id="IPR052543">
    <property type="entry name" value="HTH_Metal-responsive_Reg"/>
</dbReference>
<evidence type="ECO:0000313" key="2">
    <source>
        <dbReference type="EMBL" id="MBB4905695.1"/>
    </source>
</evidence>
<dbReference type="InterPro" id="IPR011991">
    <property type="entry name" value="ArsR-like_HTH"/>
</dbReference>
<feature type="domain" description="HTH arsR-type" evidence="1">
    <location>
        <begin position="1"/>
        <end position="71"/>
    </location>
</feature>
<dbReference type="AlphaFoldDB" id="A0A7W7Q2C3"/>
<evidence type="ECO:0000259" key="1">
    <source>
        <dbReference type="PROSITE" id="PS50987"/>
    </source>
</evidence>
<dbReference type="PANTHER" id="PTHR39168:SF1">
    <property type="entry name" value="TRANSCRIPTIONAL REGULATORY PROTEIN"/>
    <property type="match status" value="1"/>
</dbReference>
<dbReference type="Proteomes" id="UP000520767">
    <property type="component" value="Unassembled WGS sequence"/>
</dbReference>
<sequence>MALIDGRAWTVSELAHAARIATSTASEHVRVLHDAGFVRTLKQGRHRYVRLSGPQVADVIERLANLAGPEPPRGLRQSVRARRLAHARTCYDHLAGRLGVALRDGLVGDGLISDRDGLAVTERGWATFASLGIEVQRPRRALLRECLDWTERREHLAGALPAAILSRAQDAGWLSRDSHRAVTVHDTAWLEQLGAQSPQTLGAALAP</sequence>